<sequence length="379" mass="40327">MSLQLIQNWVPGIKWPIICNAPMIGAASPALAVAVTRAGGLGFIESSTDISKGSKQLDKLTSDLEKCSSLLDGRVGNTYLPIGISFITGHQSVGSFAETAVPIISRHAPAAVWLFAPDGEVKPHGSVVSALEPLDRRPAVFVQVGNVRAAREAARDGADVIVCQGTDAGGHQFRAGMGVISLVPSVRRMLAAEFPDRKVAVLAAGGIVNGDGVAAAMALGATGVVMGTRFTVSDESIYPEHRKQKILAASDGGSETFKSPFHDQVRKNTLWGELYDGRAIISPVHERYMAGASLEECQKSLEDDYSPEEATKVISTWAYVQDAIQTFTRVLIDTDFFFLFLLVSGTGVGMVDKAEPAGDIVSEVRDEAIDIIRKLGESL</sequence>
<protein>
    <submittedName>
        <fullName evidence="4">Nitronate monooxygenase</fullName>
    </submittedName>
</protein>
<dbReference type="SUPFAM" id="SSF51412">
    <property type="entry name" value="Inosine monophosphate dehydrogenase (IMPDH)"/>
    <property type="match status" value="1"/>
</dbReference>
<evidence type="ECO:0000256" key="2">
    <source>
        <dbReference type="ARBA" id="ARBA00022643"/>
    </source>
</evidence>
<dbReference type="AlphaFoldDB" id="A0A9P4Z0G8"/>
<keyword evidence="5" id="KW-1185">Reference proteome</keyword>
<dbReference type="PANTHER" id="PTHR32332">
    <property type="entry name" value="2-NITROPROPANE DIOXYGENASE"/>
    <property type="match status" value="1"/>
</dbReference>
<accession>A0A9P4Z0G8</accession>
<evidence type="ECO:0000313" key="4">
    <source>
        <dbReference type="EMBL" id="KAF4126285.1"/>
    </source>
</evidence>
<dbReference type="EMBL" id="JAANYQ010000001">
    <property type="protein sequence ID" value="KAF4126285.1"/>
    <property type="molecule type" value="Genomic_DNA"/>
</dbReference>
<dbReference type="GO" id="GO:0018580">
    <property type="term" value="F:nitronate monooxygenase activity"/>
    <property type="evidence" value="ECO:0007669"/>
    <property type="project" value="InterPro"/>
</dbReference>
<proteinExistence type="predicted"/>
<keyword evidence="2" id="KW-0288">FMN</keyword>
<keyword evidence="3" id="KW-0560">Oxidoreductase</keyword>
<evidence type="ECO:0000313" key="5">
    <source>
        <dbReference type="Proteomes" id="UP000749293"/>
    </source>
</evidence>
<dbReference type="OrthoDB" id="2349068at2759"/>
<dbReference type="Proteomes" id="UP000749293">
    <property type="component" value="Unassembled WGS sequence"/>
</dbReference>
<dbReference type="RefSeq" id="XP_035324937.1">
    <property type="nucleotide sequence ID" value="XM_035462007.1"/>
</dbReference>
<dbReference type="Pfam" id="PF03060">
    <property type="entry name" value="NMO"/>
    <property type="match status" value="1"/>
</dbReference>
<organism evidence="4 5">
    <name type="scientific">Geosmithia morbida</name>
    <dbReference type="NCBI Taxonomy" id="1094350"/>
    <lineage>
        <taxon>Eukaryota</taxon>
        <taxon>Fungi</taxon>
        <taxon>Dikarya</taxon>
        <taxon>Ascomycota</taxon>
        <taxon>Pezizomycotina</taxon>
        <taxon>Sordariomycetes</taxon>
        <taxon>Hypocreomycetidae</taxon>
        <taxon>Hypocreales</taxon>
        <taxon>Bionectriaceae</taxon>
        <taxon>Geosmithia</taxon>
    </lineage>
</organism>
<name>A0A9P4Z0G8_9HYPO</name>
<dbReference type="CDD" id="cd04730">
    <property type="entry name" value="NPD_like"/>
    <property type="match status" value="1"/>
</dbReference>
<gene>
    <name evidence="4" type="ORF">GMORB2_0021</name>
</gene>
<dbReference type="InterPro" id="IPR004136">
    <property type="entry name" value="NMO"/>
</dbReference>
<evidence type="ECO:0000256" key="1">
    <source>
        <dbReference type="ARBA" id="ARBA00022630"/>
    </source>
</evidence>
<evidence type="ECO:0000256" key="3">
    <source>
        <dbReference type="ARBA" id="ARBA00023002"/>
    </source>
</evidence>
<dbReference type="InterPro" id="IPR013785">
    <property type="entry name" value="Aldolase_TIM"/>
</dbReference>
<keyword evidence="1" id="KW-0285">Flavoprotein</keyword>
<dbReference type="PANTHER" id="PTHR32332:SF34">
    <property type="entry name" value="2-NITROPROPANE DIOXYGENASE FAMILY, PUTATIVE-RELATED"/>
    <property type="match status" value="1"/>
</dbReference>
<comment type="caution">
    <text evidence="4">The sequence shown here is derived from an EMBL/GenBank/DDBJ whole genome shotgun (WGS) entry which is preliminary data.</text>
</comment>
<keyword evidence="4" id="KW-0503">Monooxygenase</keyword>
<reference evidence="4" key="1">
    <citation type="submission" date="2020-03" db="EMBL/GenBank/DDBJ databases">
        <title>Site-based positive gene gene selection in Geosmithia morbida across the United States reveals a broad range of putative effectors and factors for local host and environmental adapation.</title>
        <authorList>
            <person name="Onufrak A."/>
            <person name="Murdoch R.W."/>
            <person name="Gazis R."/>
            <person name="Huff M."/>
            <person name="Staton M."/>
            <person name="Klingeman W."/>
            <person name="Hadziabdic D."/>
        </authorList>
    </citation>
    <scope>NUCLEOTIDE SEQUENCE</scope>
    <source>
        <strain evidence="4">1262</strain>
    </source>
</reference>
<dbReference type="Gene3D" id="3.20.20.70">
    <property type="entry name" value="Aldolase class I"/>
    <property type="match status" value="1"/>
</dbReference>
<dbReference type="GeneID" id="55966251"/>